<comment type="similarity">
    <text evidence="1">Belongs to the 3-beta-HSD family.</text>
</comment>
<evidence type="ECO:0000256" key="2">
    <source>
        <dbReference type="ARBA" id="ARBA00023002"/>
    </source>
</evidence>
<dbReference type="Proteomes" id="UP000306954">
    <property type="component" value="Unassembled WGS sequence"/>
</dbReference>
<organism evidence="5 7">
    <name type="scientific">Wallemia ichthyophaga</name>
    <dbReference type="NCBI Taxonomy" id="245174"/>
    <lineage>
        <taxon>Eukaryota</taxon>
        <taxon>Fungi</taxon>
        <taxon>Dikarya</taxon>
        <taxon>Basidiomycota</taxon>
        <taxon>Wallemiomycotina</taxon>
        <taxon>Wallemiomycetes</taxon>
        <taxon>Wallemiales</taxon>
        <taxon>Wallemiaceae</taxon>
        <taxon>Wallemia</taxon>
    </lineage>
</organism>
<accession>A0A4T0HTE1</accession>
<comment type="caution">
    <text evidence="5">The sequence shown here is derived from an EMBL/GenBank/DDBJ whole genome shotgun (WGS) entry which is preliminary data.</text>
</comment>
<feature type="compositionally biased region" description="Polar residues" evidence="3">
    <location>
        <begin position="258"/>
        <end position="269"/>
    </location>
</feature>
<gene>
    <name evidence="6" type="ORF">E3P86_03744</name>
    <name evidence="5" type="ORF">E3P90_03781</name>
</gene>
<feature type="region of interest" description="Disordered" evidence="3">
    <location>
        <begin position="258"/>
        <end position="283"/>
    </location>
</feature>
<dbReference type="EMBL" id="SPOF01000064">
    <property type="protein sequence ID" value="TIB08183.1"/>
    <property type="molecule type" value="Genomic_DNA"/>
</dbReference>
<dbReference type="InterPro" id="IPR057326">
    <property type="entry name" value="KR_dom"/>
</dbReference>
<evidence type="ECO:0000313" key="5">
    <source>
        <dbReference type="EMBL" id="TIB08183.1"/>
    </source>
</evidence>
<dbReference type="GO" id="GO:0016616">
    <property type="term" value="F:oxidoreductase activity, acting on the CH-OH group of donors, NAD or NADP as acceptor"/>
    <property type="evidence" value="ECO:0007669"/>
    <property type="project" value="InterPro"/>
</dbReference>
<proteinExistence type="inferred from homology"/>
<dbReference type="SMART" id="SM00822">
    <property type="entry name" value="PKS_KR"/>
    <property type="match status" value="1"/>
</dbReference>
<dbReference type="EMBL" id="SPOI01000310">
    <property type="protein sequence ID" value="TIB29062.1"/>
    <property type="molecule type" value="Genomic_DNA"/>
</dbReference>
<dbReference type="InterPro" id="IPR036291">
    <property type="entry name" value="NAD(P)-bd_dom_sf"/>
</dbReference>
<evidence type="ECO:0000256" key="1">
    <source>
        <dbReference type="ARBA" id="ARBA00009219"/>
    </source>
</evidence>
<dbReference type="PANTHER" id="PTHR43245">
    <property type="entry name" value="BIFUNCTIONAL POLYMYXIN RESISTANCE PROTEIN ARNA"/>
    <property type="match status" value="1"/>
</dbReference>
<feature type="domain" description="Ketoreductase" evidence="4">
    <location>
        <begin position="20"/>
        <end position="157"/>
    </location>
</feature>
<evidence type="ECO:0000259" key="4">
    <source>
        <dbReference type="SMART" id="SM00822"/>
    </source>
</evidence>
<dbReference type="Proteomes" id="UP000310689">
    <property type="component" value="Unassembled WGS sequence"/>
</dbReference>
<dbReference type="PANTHER" id="PTHR43245:SF51">
    <property type="entry name" value="SHORT CHAIN DEHYDROGENASE_REDUCTASE FAMILY 42E, MEMBER 2"/>
    <property type="match status" value="1"/>
</dbReference>
<evidence type="ECO:0000313" key="7">
    <source>
        <dbReference type="Proteomes" id="UP000306954"/>
    </source>
</evidence>
<dbReference type="InterPro" id="IPR050177">
    <property type="entry name" value="Lipid_A_modif_metabolic_enz"/>
</dbReference>
<dbReference type="Gene3D" id="3.40.50.720">
    <property type="entry name" value="NAD(P)-binding Rossmann-like Domain"/>
    <property type="match status" value="2"/>
</dbReference>
<sequence length="432" mass="47999">MIKVREHVMRNDTNTHKPQDSYLVVGGSGFLGNHIAETLHKRGDTVFVTDLVQRHSNAIEFHSADLTDKDALHALIAKLKPSCVIHTASPIHGLSQDIYQAVNVDGTANLLEASRTNNVRKFIFTSSAGTVYDGGDLIDVDERCPYPTKAMDAYNQTKADAEKLVLNANNDDEGAMRTCAIRPAGIFGPGDRQVLAGLIKVVENNQTKYQIGNNENLFDWTYVHNVVHAHLLAAEKLFNAPVDPSIFTENIGFVDPTQNDIKVPTSRSRNVGPHPTRDVTGDEKQSALMYNKGVKESKPLVRTKFDQFIDPSKPEIASALKVSGNAFFITNGEPIYFWDFPRAVWKGIGHIPPQPTVFSSSLGYFLGAAAEVFAWFSGREAGFTRYRVNYASSYRFFNIEKARRVLGYEPVVGLEEGIQNTLDWYKSTQIKS</sequence>
<evidence type="ECO:0000313" key="8">
    <source>
        <dbReference type="Proteomes" id="UP000310689"/>
    </source>
</evidence>
<dbReference type="GO" id="GO:0006694">
    <property type="term" value="P:steroid biosynthetic process"/>
    <property type="evidence" value="ECO:0007669"/>
    <property type="project" value="InterPro"/>
</dbReference>
<dbReference type="AlphaFoldDB" id="A0A4T0HTE1"/>
<evidence type="ECO:0000256" key="3">
    <source>
        <dbReference type="SAM" id="MobiDB-lite"/>
    </source>
</evidence>
<evidence type="ECO:0000313" key="6">
    <source>
        <dbReference type="EMBL" id="TIB29062.1"/>
    </source>
</evidence>
<dbReference type="InterPro" id="IPR002225">
    <property type="entry name" value="3Beta_OHSteriod_DH/Estase"/>
</dbReference>
<name>A0A4T0HTE1_WALIC</name>
<dbReference type="Pfam" id="PF01073">
    <property type="entry name" value="3Beta_HSD"/>
    <property type="match status" value="1"/>
</dbReference>
<protein>
    <recommendedName>
        <fullName evidence="4">Ketoreductase domain-containing protein</fullName>
    </recommendedName>
</protein>
<dbReference type="SUPFAM" id="SSF51735">
    <property type="entry name" value="NAD(P)-binding Rossmann-fold domains"/>
    <property type="match status" value="2"/>
</dbReference>
<keyword evidence="2" id="KW-0560">Oxidoreductase</keyword>
<reference evidence="7 8" key="1">
    <citation type="submission" date="2019-03" db="EMBL/GenBank/DDBJ databases">
        <title>Sequencing 23 genomes of Wallemia ichthyophaga.</title>
        <authorList>
            <person name="Gostincar C."/>
        </authorList>
    </citation>
    <scope>NUCLEOTIDE SEQUENCE [LARGE SCALE GENOMIC DNA]</scope>
    <source>
        <strain evidence="6 8">EXF-6200</strain>
        <strain evidence="5 7">EXF-8621</strain>
    </source>
</reference>